<sequence>MTVSAKRRPDHGRRSGKGFGCGFRDEMIGNKAGFNDSIEERRVTLAENGRGVVRAQRAARHSVQIWLSLQWSAWLRLYRKISDDVAQHPRAHGLRGNLTQAVESSLKPNRSLFERNREVHRPCRPARLVSRLTFSKN</sequence>
<dbReference type="AlphaFoldDB" id="A0A848IDP4"/>
<proteinExistence type="predicted"/>
<protein>
    <submittedName>
        <fullName evidence="1">Uncharacterized protein</fullName>
    </submittedName>
</protein>
<dbReference type="Proteomes" id="UP000544134">
    <property type="component" value="Unassembled WGS sequence"/>
</dbReference>
<evidence type="ECO:0000313" key="2">
    <source>
        <dbReference type="Proteomes" id="UP000544134"/>
    </source>
</evidence>
<comment type="caution">
    <text evidence="1">The sequence shown here is derived from an EMBL/GenBank/DDBJ whole genome shotgun (WGS) entry which is preliminary data.</text>
</comment>
<gene>
    <name evidence="1" type="ORF">HHL24_12285</name>
</gene>
<dbReference type="EMBL" id="JABBGJ010000011">
    <property type="protein sequence ID" value="NML98725.1"/>
    <property type="molecule type" value="Genomic_DNA"/>
</dbReference>
<organism evidence="1 2">
    <name type="scientific">Paraburkholderia polaris</name>
    <dbReference type="NCBI Taxonomy" id="2728848"/>
    <lineage>
        <taxon>Bacteria</taxon>
        <taxon>Pseudomonadati</taxon>
        <taxon>Pseudomonadota</taxon>
        <taxon>Betaproteobacteria</taxon>
        <taxon>Burkholderiales</taxon>
        <taxon>Burkholderiaceae</taxon>
        <taxon>Paraburkholderia</taxon>
    </lineage>
</organism>
<evidence type="ECO:0000313" key="1">
    <source>
        <dbReference type="EMBL" id="NML98725.1"/>
    </source>
</evidence>
<dbReference type="RefSeq" id="WP_169485734.1">
    <property type="nucleotide sequence ID" value="NZ_JABBGJ010000011.1"/>
</dbReference>
<name>A0A848IDP4_9BURK</name>
<accession>A0A848IDP4</accession>
<keyword evidence="2" id="KW-1185">Reference proteome</keyword>
<reference evidence="1 2" key="1">
    <citation type="submission" date="2020-04" db="EMBL/GenBank/DDBJ databases">
        <title>Paraburkholderia sp. RP-4-7 isolated from soil.</title>
        <authorList>
            <person name="Dahal R.H."/>
        </authorList>
    </citation>
    <scope>NUCLEOTIDE SEQUENCE [LARGE SCALE GENOMIC DNA]</scope>
    <source>
        <strain evidence="1 2">RP-4-7</strain>
    </source>
</reference>